<organism evidence="2 3">
    <name type="scientific">Sulfurospirillum multivorans (strain DM 12446 / JCM 15788 / NBRC 109480)</name>
    <dbReference type="NCBI Taxonomy" id="1150621"/>
    <lineage>
        <taxon>Bacteria</taxon>
        <taxon>Pseudomonadati</taxon>
        <taxon>Campylobacterota</taxon>
        <taxon>Epsilonproteobacteria</taxon>
        <taxon>Campylobacterales</taxon>
        <taxon>Sulfurospirillaceae</taxon>
        <taxon>Sulfurospirillum</taxon>
    </lineage>
</organism>
<protein>
    <recommendedName>
        <fullName evidence="4">DUF1351 domain-containing protein</fullName>
    </recommendedName>
</protein>
<sequence>MIDIKTQLPKIASNFDTIKAHVVAGLKEYEVTVTLENMAAAKKMATTLNQLSEKVDETRKNTVKIVSAPIDVFGAQCKELVSLIDEKRTFLLNQIEVFNARTRKECLSLLESALKTAYHKFDVKEEFQIAKVADLAIVSNKTNSGIKPAAKGSVEARALECKRFQEKVELRLNTLEGTCYKAGLEAPLVRQNIESFLKVDDEEIYQQKLQSMIKSEIKRFGELEQKLVEKAKKEAEVKAKAEFEAQQRLQTPTTVQIESNTQPEIIIAKAPISQTAHVQPSVKPTGNQKTYVVTAVFEVTTDESEEQKLAGYLLQKFEQAHIKNMPTITIVEKGVKKAPETEQDSRSKREEGSLF</sequence>
<accession>A0AA86DZR3</accession>
<dbReference type="Proteomes" id="UP000019322">
    <property type="component" value="Chromosome"/>
</dbReference>
<reference evidence="2 3" key="1">
    <citation type="journal article" date="2014" name="Environ. Microbiol.">
        <title>Insights into organohalide respiration and the versatile catabolism of Sulfurospirillum multivorans gained from comparative genomics and physiological studies.</title>
        <authorList>
            <person name="Goris T."/>
            <person name="Schubert T."/>
            <person name="Gadkari J."/>
            <person name="Wubet T."/>
            <person name="Tarkka M."/>
            <person name="Buscot F."/>
            <person name="Adrian L."/>
            <person name="Diekert G."/>
        </authorList>
    </citation>
    <scope>NUCLEOTIDE SEQUENCE [LARGE SCALE GENOMIC DNA]</scope>
    <source>
        <strain evidence="3">DM 12446 / JCM 15788 / NBRC 109480</strain>
    </source>
</reference>
<evidence type="ECO:0000313" key="2">
    <source>
        <dbReference type="EMBL" id="AHJ13090.1"/>
    </source>
</evidence>
<dbReference type="InterPro" id="IPR009785">
    <property type="entry name" value="Prophage_Lj928_Orf309"/>
</dbReference>
<gene>
    <name evidence="2" type="ORF">SMUL_1835</name>
</gene>
<evidence type="ECO:0000313" key="3">
    <source>
        <dbReference type="Proteomes" id="UP000019322"/>
    </source>
</evidence>
<dbReference type="AlphaFoldDB" id="A0AA86DZR3"/>
<evidence type="ECO:0000256" key="1">
    <source>
        <dbReference type="SAM" id="MobiDB-lite"/>
    </source>
</evidence>
<dbReference type="Pfam" id="PF07083">
    <property type="entry name" value="DUF1351"/>
    <property type="match status" value="1"/>
</dbReference>
<name>A0AA86DZR3_SULMK</name>
<proteinExistence type="predicted"/>
<dbReference type="KEGG" id="smul:SMUL_1835"/>
<feature type="region of interest" description="Disordered" evidence="1">
    <location>
        <begin position="334"/>
        <end position="355"/>
    </location>
</feature>
<evidence type="ECO:0008006" key="4">
    <source>
        <dbReference type="Google" id="ProtNLM"/>
    </source>
</evidence>
<dbReference type="EMBL" id="CP007201">
    <property type="protein sequence ID" value="AHJ13090.1"/>
    <property type="molecule type" value="Genomic_DNA"/>
</dbReference>